<dbReference type="EMBL" id="CP060052">
    <property type="protein sequence ID" value="QNE04086.1"/>
    <property type="molecule type" value="Genomic_DNA"/>
</dbReference>
<feature type="chain" id="PRO_5028899332" description="Beta-D-glucoside glucohydrolase" evidence="10">
    <location>
        <begin position="29"/>
        <end position="793"/>
    </location>
</feature>
<feature type="compositionally biased region" description="Low complexity" evidence="9">
    <location>
        <begin position="102"/>
        <end position="113"/>
    </location>
</feature>
<evidence type="ECO:0000259" key="11">
    <source>
        <dbReference type="SMART" id="SM01217"/>
    </source>
</evidence>
<evidence type="ECO:0000256" key="9">
    <source>
        <dbReference type="SAM" id="MobiDB-lite"/>
    </source>
</evidence>
<dbReference type="Proteomes" id="UP000515297">
    <property type="component" value="Chromosome"/>
</dbReference>
<dbReference type="FunFam" id="2.60.40.10:FF:000495">
    <property type="entry name" value="Periplasmic beta-glucosidase"/>
    <property type="match status" value="1"/>
</dbReference>
<dbReference type="InterPro" id="IPR036962">
    <property type="entry name" value="Glyco_hydro_3_N_sf"/>
</dbReference>
<comment type="similarity">
    <text evidence="1 8">Belongs to the glycosyl hydrolase 3 family.</text>
</comment>
<accession>A0A7G6VQS1</accession>
<evidence type="ECO:0000313" key="13">
    <source>
        <dbReference type="Proteomes" id="UP000515297"/>
    </source>
</evidence>
<name>A0A7G6VQS1_9SPHN</name>
<sequence length="793" mass="85860">MDRRHALKLFAGGSIGALAIAQAPSAFAQAGPLYKDPRAPIPARVTDLMARMTLDEKIQQIRTAWQGKGEMIDGLVFDPEKASAAFPDNIGHVTRPSDKRGAPGVTGAAGGTAARWRTPRQTVEFINALQRWATQDSRLGIPVLLHEESLHGYMATDGTMFPQAIALAGTFDTDLMRRVQAVIAREVRARGVPLVLSPVVDIVRDPRWGRIEETWGEDPHLVAEMGVAAVEGLQGPGRFEKLADGKVFATLKHMTGHGQPEAGNNVSPAEISERELRDNFFPPFREIVRRTSVGAVMPSYNEIDGIPSHANAWLLGTVLRGEWDFDGVIVSDYGGVDELATLHHVAADLEEAAHQALIAGVDSELPEGVAFATLKDAVEAKRVPVELVNRACARMLAFKMRAGLFENPYGDAALAASITGNEEARALSLEAARKSLCLLKNEGGTLPLDPVRMGRVAVIGPNHAIARLGGYSSVPKQAISLIEGLRLIAPEADFVTAQGVFITASEDRSQDEITLADRQENLRLIAEAVEVAKSADVIVLAIGDTEQTSREGFARNHLGDRTEIDIVGEQNALIEAMAALGKPLVVCAINGRPPSWPDVVVRADAMLECWYPGQEGGIAVAEALLGRINPGAKMPVTVARNAGQIPFFYNHKPSARRGYLFDDESPLFPFGHGLSYTQFEISAPRPGKTRYRADEAIEIAVDVTNTGMREGDEVVQLYITREEVSVTRPVLELKAFERVALSPGETRTLRFAIEPRQLAFWNRDMKEVNEPGPVTLSSGPSSASLKSVKVEIV</sequence>
<reference evidence="12 13" key="1">
    <citation type="submission" date="2020-08" db="EMBL/GenBank/DDBJ databases">
        <authorList>
            <person name="Liu G."/>
            <person name="Sun C."/>
        </authorList>
    </citation>
    <scope>NUCLEOTIDE SEQUENCE [LARGE SCALE GENOMIC DNA]</scope>
    <source>
        <strain evidence="12 13">OT19</strain>
    </source>
</reference>
<dbReference type="Gene3D" id="3.40.50.1700">
    <property type="entry name" value="Glycoside hydrolase family 3 C-terminal domain"/>
    <property type="match status" value="1"/>
</dbReference>
<evidence type="ECO:0000256" key="1">
    <source>
        <dbReference type="ARBA" id="ARBA00005336"/>
    </source>
</evidence>
<dbReference type="SUPFAM" id="SSF51445">
    <property type="entry name" value="(Trans)glycosidases"/>
    <property type="match status" value="1"/>
</dbReference>
<dbReference type="GO" id="GO:0009044">
    <property type="term" value="F:xylan 1,4-beta-xylosidase activity"/>
    <property type="evidence" value="ECO:0007669"/>
    <property type="project" value="InterPro"/>
</dbReference>
<dbReference type="InterPro" id="IPR002772">
    <property type="entry name" value="Glyco_hydro_3_C"/>
</dbReference>
<dbReference type="InterPro" id="IPR036881">
    <property type="entry name" value="Glyco_hydro_3_C_sf"/>
</dbReference>
<feature type="signal peptide" evidence="10">
    <location>
        <begin position="1"/>
        <end position="28"/>
    </location>
</feature>
<dbReference type="GO" id="GO:0046556">
    <property type="term" value="F:alpha-L-arabinofuranosidase activity"/>
    <property type="evidence" value="ECO:0007669"/>
    <property type="project" value="TreeGrafter"/>
</dbReference>
<dbReference type="RefSeq" id="WP_185883394.1">
    <property type="nucleotide sequence ID" value="NZ_CP060052.1"/>
</dbReference>
<dbReference type="SMART" id="SM01217">
    <property type="entry name" value="Fn3_like"/>
    <property type="match status" value="1"/>
</dbReference>
<dbReference type="InterPro" id="IPR019800">
    <property type="entry name" value="Glyco_hydro_3_AS"/>
</dbReference>
<keyword evidence="4 8" id="KW-0326">Glycosidase</keyword>
<dbReference type="PRINTS" id="PR00133">
    <property type="entry name" value="GLHYDRLASE3"/>
</dbReference>
<dbReference type="InterPro" id="IPR001764">
    <property type="entry name" value="Glyco_hydro_3_N"/>
</dbReference>
<dbReference type="AlphaFoldDB" id="A0A7G6VQS1"/>
<feature type="domain" description="Fibronectin type III-like" evidence="11">
    <location>
        <begin position="713"/>
        <end position="782"/>
    </location>
</feature>
<evidence type="ECO:0000256" key="2">
    <source>
        <dbReference type="ARBA" id="ARBA00022729"/>
    </source>
</evidence>
<dbReference type="Gene3D" id="3.20.20.300">
    <property type="entry name" value="Glycoside hydrolase, family 3, N-terminal domain"/>
    <property type="match status" value="1"/>
</dbReference>
<evidence type="ECO:0000313" key="12">
    <source>
        <dbReference type="EMBL" id="QNE04086.1"/>
    </source>
</evidence>
<dbReference type="PANTHER" id="PTHR42721:SF3">
    <property type="entry name" value="BETA-D-XYLOSIDASE 5-RELATED"/>
    <property type="match status" value="1"/>
</dbReference>
<evidence type="ECO:0000256" key="5">
    <source>
        <dbReference type="ARBA" id="ARBA00031448"/>
    </source>
</evidence>
<dbReference type="GO" id="GO:0008422">
    <property type="term" value="F:beta-glucosidase activity"/>
    <property type="evidence" value="ECO:0007669"/>
    <property type="project" value="UniProtKB-ARBA"/>
</dbReference>
<dbReference type="Pfam" id="PF14310">
    <property type="entry name" value="Fn3-like"/>
    <property type="match status" value="1"/>
</dbReference>
<feature type="region of interest" description="Disordered" evidence="9">
    <location>
        <begin position="92"/>
        <end position="113"/>
    </location>
</feature>
<dbReference type="Pfam" id="PF00933">
    <property type="entry name" value="Glyco_hydro_3"/>
    <property type="match status" value="1"/>
</dbReference>
<dbReference type="PROSITE" id="PS00775">
    <property type="entry name" value="GLYCOSYL_HYDROL_F3"/>
    <property type="match status" value="1"/>
</dbReference>
<keyword evidence="2 10" id="KW-0732">Signal</keyword>
<evidence type="ECO:0000256" key="3">
    <source>
        <dbReference type="ARBA" id="ARBA00022801"/>
    </source>
</evidence>
<evidence type="ECO:0000256" key="7">
    <source>
        <dbReference type="ARBA" id="ARBA00032594"/>
    </source>
</evidence>
<dbReference type="Pfam" id="PF01915">
    <property type="entry name" value="Glyco_hydro_3_C"/>
    <property type="match status" value="1"/>
</dbReference>
<dbReference type="GO" id="GO:0031222">
    <property type="term" value="P:arabinan catabolic process"/>
    <property type="evidence" value="ECO:0007669"/>
    <property type="project" value="TreeGrafter"/>
</dbReference>
<dbReference type="SUPFAM" id="SSF52279">
    <property type="entry name" value="Beta-D-glucan exohydrolase, C-terminal domain"/>
    <property type="match status" value="1"/>
</dbReference>
<evidence type="ECO:0000256" key="8">
    <source>
        <dbReference type="RuleBase" id="RU361161"/>
    </source>
</evidence>
<proteinExistence type="inferred from homology"/>
<dbReference type="InterPro" id="IPR017853">
    <property type="entry name" value="GH"/>
</dbReference>
<evidence type="ECO:0000256" key="6">
    <source>
        <dbReference type="ARBA" id="ARBA00032194"/>
    </source>
</evidence>
<protein>
    <recommendedName>
        <fullName evidence="7">Beta-D-glucoside glucohydrolase</fullName>
    </recommendedName>
    <alternativeName>
        <fullName evidence="5">Cellobiase</fullName>
    </alternativeName>
    <alternativeName>
        <fullName evidence="6">Gentiobiase</fullName>
    </alternativeName>
</protein>
<organism evidence="12 13">
    <name type="scientific">Croceicoccus marinus</name>
    <dbReference type="NCBI Taxonomy" id="450378"/>
    <lineage>
        <taxon>Bacteria</taxon>
        <taxon>Pseudomonadati</taxon>
        <taxon>Pseudomonadota</taxon>
        <taxon>Alphaproteobacteria</taxon>
        <taxon>Sphingomonadales</taxon>
        <taxon>Erythrobacteraceae</taxon>
        <taxon>Croceicoccus</taxon>
    </lineage>
</organism>
<gene>
    <name evidence="12" type="ORF">H4O24_08695</name>
</gene>
<evidence type="ECO:0000256" key="10">
    <source>
        <dbReference type="SAM" id="SignalP"/>
    </source>
</evidence>
<evidence type="ECO:0000256" key="4">
    <source>
        <dbReference type="ARBA" id="ARBA00023295"/>
    </source>
</evidence>
<keyword evidence="3 8" id="KW-0378">Hydrolase</keyword>
<dbReference type="PANTHER" id="PTHR42721">
    <property type="entry name" value="SUGAR HYDROLASE-RELATED"/>
    <property type="match status" value="1"/>
</dbReference>
<dbReference type="GO" id="GO:0045493">
    <property type="term" value="P:xylan catabolic process"/>
    <property type="evidence" value="ECO:0007669"/>
    <property type="project" value="InterPro"/>
</dbReference>
<dbReference type="InterPro" id="IPR026891">
    <property type="entry name" value="Fn3-like"/>
</dbReference>
<dbReference type="Gene3D" id="2.60.40.10">
    <property type="entry name" value="Immunoglobulins"/>
    <property type="match status" value="1"/>
</dbReference>
<dbReference type="InterPro" id="IPR044993">
    <property type="entry name" value="BXL"/>
</dbReference>
<dbReference type="InterPro" id="IPR013783">
    <property type="entry name" value="Ig-like_fold"/>
</dbReference>